<protein>
    <recommendedName>
        <fullName evidence="3">YjbR protein</fullName>
    </recommendedName>
</protein>
<sequence length="129" mass="13937">MKKTFETTPSPDLFRKLALALPEAIESSHMGAPDFRIHDRIFATLAYGEKGLGTLKLTPEQQAGVLADAPELFTPAPGGWGRMGMTLVRLDAPEAVLAGALSTAFHHVLSKQTAKKRVSTTKAPRSRLQ</sequence>
<dbReference type="SUPFAM" id="SSF142906">
    <property type="entry name" value="YjbR-like"/>
    <property type="match status" value="1"/>
</dbReference>
<dbReference type="RefSeq" id="WP_014264416.1">
    <property type="nucleotide sequence ID" value="NC_016631.1"/>
</dbReference>
<dbReference type="HOGENOM" id="CLU_138549_4_1_0"/>
<evidence type="ECO:0000313" key="2">
    <source>
        <dbReference type="Proteomes" id="UP000007113"/>
    </source>
</evidence>
<dbReference type="InterPro" id="IPR058532">
    <property type="entry name" value="YjbR/MT2646/Rv2570-like"/>
</dbReference>
<dbReference type="Proteomes" id="UP000007113">
    <property type="component" value="Chromosome"/>
</dbReference>
<dbReference type="InterPro" id="IPR038056">
    <property type="entry name" value="YjbR-like_sf"/>
</dbReference>
<dbReference type="EMBL" id="CP003130">
    <property type="protein sequence ID" value="AEU35536.1"/>
    <property type="molecule type" value="Genomic_DNA"/>
</dbReference>
<dbReference type="STRING" id="682795.AciX8_1192"/>
<keyword evidence="2" id="KW-1185">Reference proteome</keyword>
<dbReference type="eggNOG" id="COG3801">
    <property type="taxonomic scope" value="Bacteria"/>
</dbReference>
<organism evidence="1 2">
    <name type="scientific">Granulicella mallensis (strain ATCC BAA-1857 / DSM 23137 / MP5ACTX8)</name>
    <dbReference type="NCBI Taxonomy" id="682795"/>
    <lineage>
        <taxon>Bacteria</taxon>
        <taxon>Pseudomonadati</taxon>
        <taxon>Acidobacteriota</taxon>
        <taxon>Terriglobia</taxon>
        <taxon>Terriglobales</taxon>
        <taxon>Acidobacteriaceae</taxon>
        <taxon>Granulicella</taxon>
    </lineage>
</organism>
<reference evidence="1 2" key="1">
    <citation type="submission" date="2011-11" db="EMBL/GenBank/DDBJ databases">
        <title>Complete sequence of Granulicella mallensis MP5ACTX8.</title>
        <authorList>
            <consortium name="US DOE Joint Genome Institute"/>
            <person name="Lucas S."/>
            <person name="Copeland A."/>
            <person name="Lapidus A."/>
            <person name="Cheng J.-F."/>
            <person name="Goodwin L."/>
            <person name="Pitluck S."/>
            <person name="Peters L."/>
            <person name="Lu M."/>
            <person name="Detter J.C."/>
            <person name="Han C."/>
            <person name="Tapia R."/>
            <person name="Land M."/>
            <person name="Hauser L."/>
            <person name="Kyrpides N."/>
            <person name="Ivanova N."/>
            <person name="Mikhailova N."/>
            <person name="Pagani I."/>
            <person name="Rawat S."/>
            <person name="Mannisto M."/>
            <person name="Haggblom M."/>
            <person name="Woyke T."/>
        </authorList>
    </citation>
    <scope>NUCLEOTIDE SEQUENCE [LARGE SCALE GENOMIC DNA]</scope>
    <source>
        <strain evidence="2">ATCC BAA-1857 / DSM 23137 / MP5ACTX8</strain>
    </source>
</reference>
<dbReference type="KEGG" id="gma:AciX8_1192"/>
<accession>G8NX08</accession>
<name>G8NX08_GRAMM</name>
<dbReference type="Pfam" id="PF04237">
    <property type="entry name" value="YjbR"/>
    <property type="match status" value="1"/>
</dbReference>
<gene>
    <name evidence="1" type="ordered locus">AciX8_1192</name>
</gene>
<proteinExistence type="predicted"/>
<evidence type="ECO:0000313" key="1">
    <source>
        <dbReference type="EMBL" id="AEU35536.1"/>
    </source>
</evidence>
<dbReference type="AlphaFoldDB" id="G8NX08"/>
<dbReference type="OrthoDB" id="277063at2"/>
<evidence type="ECO:0008006" key="3">
    <source>
        <dbReference type="Google" id="ProtNLM"/>
    </source>
</evidence>